<name>A0A443IFG5_9GAMM</name>
<evidence type="ECO:0000313" key="1">
    <source>
        <dbReference type="EMBL" id="RWR02796.1"/>
    </source>
</evidence>
<evidence type="ECO:0000313" key="2">
    <source>
        <dbReference type="Proteomes" id="UP000288794"/>
    </source>
</evidence>
<comment type="caution">
    <text evidence="1">The sequence shown here is derived from an EMBL/GenBank/DDBJ whole genome shotgun (WGS) entry which is preliminary data.</text>
</comment>
<organism evidence="1 2">
    <name type="scientific">[Pantoea] beijingensis</name>
    <dbReference type="NCBI Taxonomy" id="1324864"/>
    <lineage>
        <taxon>Bacteria</taxon>
        <taxon>Pseudomonadati</taxon>
        <taxon>Pseudomonadota</taxon>
        <taxon>Gammaproteobacteria</taxon>
        <taxon>Enterobacterales</taxon>
        <taxon>Erwiniaceae</taxon>
        <taxon>Erwinia</taxon>
    </lineage>
</organism>
<gene>
    <name evidence="1" type="ORF">ED28_05600</name>
</gene>
<dbReference type="AlphaFoldDB" id="A0A443IFG5"/>
<protein>
    <submittedName>
        <fullName evidence="1">Uncharacterized protein</fullName>
    </submittedName>
</protein>
<proteinExistence type="predicted"/>
<dbReference type="EMBL" id="JMEE01000007">
    <property type="protein sequence ID" value="RWR02796.1"/>
    <property type="molecule type" value="Genomic_DNA"/>
</dbReference>
<keyword evidence="2" id="KW-1185">Reference proteome</keyword>
<accession>A0A443IFG5</accession>
<sequence length="292" mass="33462">MNANKLKKSVTVFFYNIDGDDSFYENLPLNYFTLCESEEKTRIITSRDKKHLIKLTPPDAINKNDIFGVTVVRERNTWQTKATKDGSITGIHLNQGIIGDLYYIYILPEYETIFGFTSGPSGTLKSVCKFILEQLNTNRKKKIKIELIPKEKEYFSLNDYEGFNNLHFRMNSSYLNDITDDAPHFFKQLSASPYIAPGMQLSFDLAFNDENDDLFTKDNVIEIINFLSDHDGCSVLKVKANNSDGKASTIDFSETFLHFKTEVNTRNKFIDEETASRVLDLALTELLKFKNG</sequence>
<reference evidence="1 2" key="1">
    <citation type="submission" date="2014-04" db="EMBL/GenBank/DDBJ databases">
        <title>Draft genome sequence of Pantoea beijingensis strain LMG 27579, an emerging pathogen to Pleurotus eryngii with potential industrial application.</title>
        <authorList>
            <person name="Xu F."/>
            <person name="Liu Y."/>
            <person name="Wang S."/>
            <person name="Yin Y."/>
            <person name="Ma Y."/>
            <person name="Zhao S."/>
            <person name="Rong C."/>
        </authorList>
    </citation>
    <scope>NUCLEOTIDE SEQUENCE [LARGE SCALE GENOMIC DNA]</scope>
    <source>
        <strain evidence="1 2">LMG 27579</strain>
    </source>
</reference>
<dbReference type="Proteomes" id="UP000288794">
    <property type="component" value="Unassembled WGS sequence"/>
</dbReference>
<dbReference type="RefSeq" id="WP_128176045.1">
    <property type="nucleotide sequence ID" value="NZ_CP071409.1"/>
</dbReference>